<dbReference type="Proteomes" id="UP000887577">
    <property type="component" value="Unplaced"/>
</dbReference>
<reference evidence="3" key="1">
    <citation type="submission" date="2022-11" db="UniProtKB">
        <authorList>
            <consortium name="WormBaseParasite"/>
        </authorList>
    </citation>
    <scope>IDENTIFICATION</scope>
</reference>
<evidence type="ECO:0000313" key="3">
    <source>
        <dbReference type="WBParaSite" id="PSU_v2.g13607.t1"/>
    </source>
</evidence>
<dbReference type="WBParaSite" id="PSU_v2.g13607.t1">
    <property type="protein sequence ID" value="PSU_v2.g13607.t1"/>
    <property type="gene ID" value="PSU_v2.g13607"/>
</dbReference>
<evidence type="ECO:0000259" key="1">
    <source>
        <dbReference type="Pfam" id="PF10433"/>
    </source>
</evidence>
<accession>A0A914Y4A6</accession>
<sequence>MSVYFGTAIQPTGIQSVLYGNFISAERENLIFVRSNRLDLCEYNDKCIKVIHEISAKGKIVGCVKVKLNANDLKDCIAFLTTKLQLIIYSFDENGNAEIRVMGTIDKGIGNDSNTGILMVALKRNAIVVHCKSSSIEYVTWERSADTKKMIFVTKQYRRYAFIAGIASLDNEDNHFAIVEKDGHSFQCHVAREDPTNEDIIPLENYPSQDVGIDYLLVLPFDKIPGGVLVVSCSKVTFIAPNHVQYFPITGLQRRYTCWTSLNAQTRFLLADDNGDICVMSVELNGVDKVVDIKIEKIGVGPIPSCIQRFDKGQFLVSSLLGDHELLKIGRNEIGCFFIENVETLSNLGPAIDIVSIEKRSDRKLVVSSGAYKHGSLRIIKNCMSIYTMAKYCFAYVPDVYPLNFFSSTKSRFLVRRQQGYEILEVNEENLTVQRFSKPETFSNDFPRFETLNDTLFVGVLEPHFYIHITSKGGIITTLNGESVATLPPCSAADVKRYGDIVISKENYVQWYNFDSKNGNLIKIAEQKFSRPIWNVKFANSDDPNCRLCFVVPFLSKRLYLVETPTTPGPLKSAIKIPVIHGKIVVTPILINFPNWRSYIICAMDDGSVDYYQYDSAEKVIGQCETLNVGVQPPLLCKIYVQRQLHLILCSDQTTVMKSDKHSLGFCNMDVKDVGFMLPLSAKKDQESVNSLLYYSEGHICLGKIIDKQKMTIQKVHVGETLTHLEHDVDTNVLVASSVHSNLITVTPNGQDKIDEPQTLVTAFENRKKLHWSASEEYKYETGAGPAPVQYIEDINSLVIFGADRFTILDAVQLSRFEEINCLTIAKFSGDTYVFCGTALGFPGIDAIEQGRIMVFRIDAGSSRSEPSGMLRTVFEKTVKGAVFGMKASATSIKALIGSSCFDIHFNPSQPSLELSNPTLIGHFVFCNSSAFNEELTAVAASDAMQSLILAKLDTIKEKDDGKIVARERNQRAFLSLNFYQIIFLLVQIQKRILQYSQIFLQKIIMMDLLRIL</sequence>
<dbReference type="InterPro" id="IPR018846">
    <property type="entry name" value="Beta-prop_RSE1/DDB1/CPSF1_1st"/>
</dbReference>
<evidence type="ECO:0000313" key="2">
    <source>
        <dbReference type="Proteomes" id="UP000887577"/>
    </source>
</evidence>
<dbReference type="Gene3D" id="2.130.10.10">
    <property type="entry name" value="YVTN repeat-like/Quinoprotein amine dehydrogenase"/>
    <property type="match status" value="3"/>
</dbReference>
<protein>
    <submittedName>
        <fullName evidence="3">DNA damage-binding protein 1</fullName>
    </submittedName>
</protein>
<dbReference type="PANTHER" id="PTHR10644">
    <property type="entry name" value="DNA REPAIR/RNA PROCESSING CPSF FAMILY"/>
    <property type="match status" value="1"/>
</dbReference>
<dbReference type="AlphaFoldDB" id="A0A914Y4A6"/>
<dbReference type="InterPro" id="IPR015943">
    <property type="entry name" value="WD40/YVTN_repeat-like_dom_sf"/>
</dbReference>
<feature type="domain" description="RSE1/DDB1/CPSF1 first beta-propeller" evidence="1">
    <location>
        <begin position="14"/>
        <end position="333"/>
    </location>
</feature>
<organism evidence="2 3">
    <name type="scientific">Panagrolaimus superbus</name>
    <dbReference type="NCBI Taxonomy" id="310955"/>
    <lineage>
        <taxon>Eukaryota</taxon>
        <taxon>Metazoa</taxon>
        <taxon>Ecdysozoa</taxon>
        <taxon>Nematoda</taxon>
        <taxon>Chromadorea</taxon>
        <taxon>Rhabditida</taxon>
        <taxon>Tylenchina</taxon>
        <taxon>Panagrolaimomorpha</taxon>
        <taxon>Panagrolaimoidea</taxon>
        <taxon>Panagrolaimidae</taxon>
        <taxon>Panagrolaimus</taxon>
    </lineage>
</organism>
<proteinExistence type="predicted"/>
<name>A0A914Y4A6_9BILA</name>
<dbReference type="Pfam" id="PF10433">
    <property type="entry name" value="Beta-prop_RSE1_1st"/>
    <property type="match status" value="1"/>
</dbReference>
<dbReference type="InterPro" id="IPR050358">
    <property type="entry name" value="RSE1/DDB1/CFT1"/>
</dbReference>
<keyword evidence="2" id="KW-1185">Reference proteome</keyword>